<keyword evidence="5" id="KW-1185">Reference proteome</keyword>
<dbReference type="GeneTree" id="ENSGT00940000163529"/>
<protein>
    <recommendedName>
        <fullName evidence="3">BMERB domain-containing protein</fullName>
    </recommendedName>
</protein>
<organism evidence="4 5">
    <name type="scientific">Podarcis muralis</name>
    <name type="common">Wall lizard</name>
    <name type="synonym">Lacerta muralis</name>
    <dbReference type="NCBI Taxonomy" id="64176"/>
    <lineage>
        <taxon>Eukaryota</taxon>
        <taxon>Metazoa</taxon>
        <taxon>Chordata</taxon>
        <taxon>Craniata</taxon>
        <taxon>Vertebrata</taxon>
        <taxon>Euteleostomi</taxon>
        <taxon>Lepidosauria</taxon>
        <taxon>Squamata</taxon>
        <taxon>Bifurcata</taxon>
        <taxon>Unidentata</taxon>
        <taxon>Episquamata</taxon>
        <taxon>Laterata</taxon>
        <taxon>Lacertibaenia</taxon>
        <taxon>Lacertidae</taxon>
        <taxon>Podarcis</taxon>
    </lineage>
</organism>
<evidence type="ECO:0000256" key="2">
    <source>
        <dbReference type="SAM" id="MobiDB-lite"/>
    </source>
</evidence>
<evidence type="ECO:0000256" key="1">
    <source>
        <dbReference type="SAM" id="Coils"/>
    </source>
</evidence>
<feature type="region of interest" description="Disordered" evidence="2">
    <location>
        <begin position="157"/>
        <end position="178"/>
    </location>
</feature>
<evidence type="ECO:0000313" key="5">
    <source>
        <dbReference type="Proteomes" id="UP000472272"/>
    </source>
</evidence>
<dbReference type="Pfam" id="PF12130">
    <property type="entry name" value="bMERB_dom"/>
    <property type="match status" value="1"/>
</dbReference>
<reference evidence="4" key="3">
    <citation type="submission" date="2025-09" db="UniProtKB">
        <authorList>
            <consortium name="Ensembl"/>
        </authorList>
    </citation>
    <scope>IDENTIFICATION</scope>
</reference>
<evidence type="ECO:0000259" key="3">
    <source>
        <dbReference type="PROSITE" id="PS51848"/>
    </source>
</evidence>
<feature type="region of interest" description="Disordered" evidence="2">
    <location>
        <begin position="388"/>
        <end position="411"/>
    </location>
</feature>
<evidence type="ECO:0000313" key="4">
    <source>
        <dbReference type="Ensembl" id="ENSPMRP00000002313.1"/>
    </source>
</evidence>
<dbReference type="InterPro" id="IPR050540">
    <property type="entry name" value="F-actin_Monoox_Mical"/>
</dbReference>
<feature type="coiled-coil region" evidence="1">
    <location>
        <begin position="539"/>
        <end position="585"/>
    </location>
</feature>
<dbReference type="OMA" id="SARDEWC"/>
<dbReference type="PANTHER" id="PTHR23167">
    <property type="entry name" value="CALPONIN HOMOLOGY DOMAIN-CONTAINING PROTEIN DDB_G0272472-RELATED"/>
    <property type="match status" value="1"/>
</dbReference>
<keyword evidence="1" id="KW-0175">Coiled coil</keyword>
<dbReference type="AlphaFoldDB" id="A0A670HRI3"/>
<dbReference type="SMART" id="SM01203">
    <property type="entry name" value="DUF3585"/>
    <property type="match status" value="1"/>
</dbReference>
<feature type="domain" description="BMERB" evidence="3">
    <location>
        <begin position="548"/>
        <end position="640"/>
    </location>
</feature>
<dbReference type="Proteomes" id="UP000472272">
    <property type="component" value="Chromosome 1"/>
</dbReference>
<accession>A0A670HRI3</accession>
<dbReference type="Ensembl" id="ENSPMRT00000002459.1">
    <property type="protein sequence ID" value="ENSPMRP00000002313.1"/>
    <property type="gene ID" value="ENSPMRG00000001659.1"/>
</dbReference>
<feature type="compositionally biased region" description="Polar residues" evidence="2">
    <location>
        <begin position="390"/>
        <end position="409"/>
    </location>
</feature>
<reference evidence="4" key="2">
    <citation type="submission" date="2025-08" db="UniProtKB">
        <authorList>
            <consortium name="Ensembl"/>
        </authorList>
    </citation>
    <scope>IDENTIFICATION</scope>
</reference>
<name>A0A670HRI3_PODMU</name>
<proteinExistence type="predicted"/>
<dbReference type="PANTHER" id="PTHR23167:SF39">
    <property type="entry name" value="[F-ACTIN]-MONOOXYGENASE MICAL2"/>
    <property type="match status" value="1"/>
</dbReference>
<dbReference type="InterPro" id="IPR022735">
    <property type="entry name" value="bMERB_dom"/>
</dbReference>
<sequence length="640" mass="72809">MASDWLKELPAANQKLFFGFRTFWNERIPSDFQGMTGDLAAFSSKNNHFMHSIQLTSPDKSPEITRGHFKLHSPAFQRKGKARDKSSEIASYVPHYSLHNCPDSFPLAHNKSTCHVDLTSPLSYPHLEGKDYRTEDAHLGNWVMNSEPLISQLYTKNSGLSSADPDDGDENAKEQHDKHLNKAKNKIMRRLTLSMEQKPRRPAPDDAELDITRTKHDCQGIPDQKNAYFNRYENIPKQSSCGQSQKFSDNHSPVLSPGQTLSKNVGDCPKEHTATQPKSPLRLIAKAIKKSIIEPLTSPPAGLKKAQDTPAKFPLESTFFNFPQALVRSASLRCSKNHGDYNVQTQELSVLDDAEKRLGTRSSNGSHFSSSPREEYSCVDKGTSFPVYSAHSSPSQSLHKPEHSSSTNADDVPTLLERFTLKENLWKSARDEWCAHNQKNTRYSSLRHRNKNADAVLDGPEQRKNVWNLFSSFRNKADVKVKSPVSPCTIFDVDEVLNSSSKGEYLGKQTPSFKIFISSCCFKQSMYSALITLRRNRKLEKETKQLVKQEELKRLHKAQAIQRLLEEVEEKQRALEVYGVQLERELRGESDSSTQDETQLLHEWFELVLEKNKLMRYESELLIMILKADNNDIKTTQNKI</sequence>
<reference evidence="4 5" key="1">
    <citation type="journal article" date="2019" name="Proc. Natl. Acad. Sci. U.S.A.">
        <title>Regulatory changes in pterin and carotenoid genes underlie balanced color polymorphisms in the wall lizard.</title>
        <authorList>
            <person name="Andrade P."/>
            <person name="Pinho C."/>
            <person name="Perez I de Lanuza G."/>
            <person name="Afonso S."/>
            <person name="Brejcha J."/>
            <person name="Rubin C.J."/>
            <person name="Wallerman O."/>
            <person name="Pereira P."/>
            <person name="Sabatino S.J."/>
            <person name="Bellati A."/>
            <person name="Pellitteri-Rosa D."/>
            <person name="Bosakova Z."/>
            <person name="Bunikis I."/>
            <person name="Carretero M.A."/>
            <person name="Feiner N."/>
            <person name="Marsik P."/>
            <person name="Pauperio F."/>
            <person name="Salvi D."/>
            <person name="Soler L."/>
            <person name="While G.M."/>
            <person name="Uller T."/>
            <person name="Font E."/>
            <person name="Andersson L."/>
            <person name="Carneiro M."/>
        </authorList>
    </citation>
    <scope>NUCLEOTIDE SEQUENCE</scope>
</reference>
<dbReference type="PROSITE" id="PS51848">
    <property type="entry name" value="BMERB"/>
    <property type="match status" value="1"/>
</dbReference>